<gene>
    <name evidence="1" type="ORF">ENP13_02195</name>
</gene>
<dbReference type="EMBL" id="DSID01000173">
    <property type="protein sequence ID" value="HEX70041.1"/>
    <property type="molecule type" value="Genomic_DNA"/>
</dbReference>
<accession>A0A7C3APJ9</accession>
<sequence length="127" mass="14235">MCHGFRAYWEQFGGLALFGYPLTDEFVDPEAGIVTQWFERARFEWHPGGYPERHDVLLGLLGRELVAAWESTDPSFPSGPFIPVGPNPGCLHFAETGHNLCGGFRAYWERFGGWRCSAIPSARSSAR</sequence>
<evidence type="ECO:0000313" key="1">
    <source>
        <dbReference type="EMBL" id="HEX70041.1"/>
    </source>
</evidence>
<organism evidence="1">
    <name type="scientific">Thermorudis sp</name>
    <dbReference type="NCBI Taxonomy" id="1969470"/>
    <lineage>
        <taxon>Bacteria</taxon>
        <taxon>Pseudomonadati</taxon>
        <taxon>Thermomicrobiota</taxon>
        <taxon>Thermomicrobia</taxon>
        <taxon>Thermomicrobia incertae sedis</taxon>
        <taxon>Thermorudis</taxon>
    </lineage>
</organism>
<proteinExistence type="predicted"/>
<reference evidence="1" key="1">
    <citation type="journal article" date="2020" name="mSystems">
        <title>Genome- and Community-Level Interaction Insights into Carbon Utilization and Element Cycling Functions of Hydrothermarchaeota in Hydrothermal Sediment.</title>
        <authorList>
            <person name="Zhou Z."/>
            <person name="Liu Y."/>
            <person name="Xu W."/>
            <person name="Pan J."/>
            <person name="Luo Z.H."/>
            <person name="Li M."/>
        </authorList>
    </citation>
    <scope>NUCLEOTIDE SEQUENCE [LARGE SCALE GENOMIC DNA]</scope>
    <source>
        <strain evidence="1">SpSt-192</strain>
    </source>
</reference>
<protein>
    <submittedName>
        <fullName evidence="1">Uncharacterized protein</fullName>
    </submittedName>
</protein>
<dbReference type="AlphaFoldDB" id="A0A7C3APJ9"/>
<comment type="caution">
    <text evidence="1">The sequence shown here is derived from an EMBL/GenBank/DDBJ whole genome shotgun (WGS) entry which is preliminary data.</text>
</comment>
<name>A0A7C3APJ9_9BACT</name>